<dbReference type="AlphaFoldDB" id="A0A7Y6IWV0"/>
<feature type="transmembrane region" description="Helical" evidence="1">
    <location>
        <begin position="74"/>
        <end position="94"/>
    </location>
</feature>
<keyword evidence="1" id="KW-1133">Transmembrane helix</keyword>
<dbReference type="EMBL" id="JABWGO010000012">
    <property type="protein sequence ID" value="NUW45531.1"/>
    <property type="molecule type" value="Genomic_DNA"/>
</dbReference>
<protein>
    <submittedName>
        <fullName evidence="2">Uncharacterized protein</fullName>
    </submittedName>
</protein>
<comment type="caution">
    <text evidence="2">The sequence shown here is derived from an EMBL/GenBank/DDBJ whole genome shotgun (WGS) entry which is preliminary data.</text>
</comment>
<name>A0A7Y6IWV0_9ACTN</name>
<dbReference type="Proteomes" id="UP000546126">
    <property type="component" value="Unassembled WGS sequence"/>
</dbReference>
<feature type="transmembrane region" description="Helical" evidence="1">
    <location>
        <begin position="43"/>
        <end position="62"/>
    </location>
</feature>
<feature type="transmembrane region" description="Helical" evidence="1">
    <location>
        <begin position="12"/>
        <end position="31"/>
    </location>
</feature>
<dbReference type="Pfam" id="PF23778">
    <property type="entry name" value="Phage_holin_2"/>
    <property type="match status" value="1"/>
</dbReference>
<proteinExistence type="predicted"/>
<keyword evidence="1" id="KW-0812">Transmembrane</keyword>
<gene>
    <name evidence="2" type="ORF">HT134_36265</name>
</gene>
<evidence type="ECO:0000256" key="1">
    <source>
        <dbReference type="SAM" id="Phobius"/>
    </source>
</evidence>
<organism evidence="2 3">
    <name type="scientific">Nonomuraea rhodomycinica</name>
    <dbReference type="NCBI Taxonomy" id="1712872"/>
    <lineage>
        <taxon>Bacteria</taxon>
        <taxon>Bacillati</taxon>
        <taxon>Actinomycetota</taxon>
        <taxon>Actinomycetes</taxon>
        <taxon>Streptosporangiales</taxon>
        <taxon>Streptosporangiaceae</taxon>
        <taxon>Nonomuraea</taxon>
    </lineage>
</organism>
<evidence type="ECO:0000313" key="3">
    <source>
        <dbReference type="Proteomes" id="UP000546126"/>
    </source>
</evidence>
<evidence type="ECO:0000313" key="2">
    <source>
        <dbReference type="EMBL" id="NUW45531.1"/>
    </source>
</evidence>
<reference evidence="2 3" key="1">
    <citation type="submission" date="2020-06" db="EMBL/GenBank/DDBJ databases">
        <authorList>
            <person name="Chanama M."/>
        </authorList>
    </citation>
    <scope>NUCLEOTIDE SEQUENCE [LARGE SCALE GENOMIC DNA]</scope>
    <source>
        <strain evidence="2 3">TBRC6557</strain>
    </source>
</reference>
<keyword evidence="1" id="KW-0472">Membrane</keyword>
<sequence>MADLIQHAGTALITISALLAVGCVVVHSALARWWKTAAGRHAFSFEAVLALSLTLWVVRLALPNWEWFTLLRLAAFALVPVVLAWRLVIIVQVWRRSHQRKGAS</sequence>
<keyword evidence="3" id="KW-1185">Reference proteome</keyword>
<dbReference type="RefSeq" id="WP_175604990.1">
    <property type="nucleotide sequence ID" value="NZ_JABWGO010000012.1"/>
</dbReference>
<accession>A0A7Y6IWV0</accession>
<dbReference type="InterPro" id="IPR056964">
    <property type="entry name" value="Phage_holin"/>
</dbReference>